<evidence type="ECO:0000256" key="3">
    <source>
        <dbReference type="ARBA" id="ARBA00038145"/>
    </source>
</evidence>
<name>A0A5N5GPT1_9ROSA</name>
<dbReference type="SUPFAM" id="SSF50978">
    <property type="entry name" value="WD40 repeat-like"/>
    <property type="match status" value="1"/>
</dbReference>
<dbReference type="PROSITE" id="PS50082">
    <property type="entry name" value="WD_REPEATS_2"/>
    <property type="match status" value="2"/>
</dbReference>
<dbReference type="Pfam" id="PF00400">
    <property type="entry name" value="WD40"/>
    <property type="match status" value="3"/>
</dbReference>
<dbReference type="InterPro" id="IPR036322">
    <property type="entry name" value="WD40_repeat_dom_sf"/>
</dbReference>
<keyword evidence="6" id="KW-1185">Reference proteome</keyword>
<dbReference type="Gene3D" id="2.130.10.10">
    <property type="entry name" value="YVTN repeat-like/Quinoprotein amine dehydrogenase"/>
    <property type="match status" value="2"/>
</dbReference>
<comment type="subcellular location">
    <subcellularLocation>
        <location evidence="1">Cytoplasm</location>
    </subcellularLocation>
</comment>
<dbReference type="OrthoDB" id="71437at2759"/>
<dbReference type="GO" id="GO:0000398">
    <property type="term" value="P:mRNA splicing, via spliceosome"/>
    <property type="evidence" value="ECO:0007669"/>
    <property type="project" value="TreeGrafter"/>
</dbReference>
<dbReference type="PANTHER" id="PTHR22842">
    <property type="entry name" value="WD40 REPEAT PROTEIN"/>
    <property type="match status" value="1"/>
</dbReference>
<dbReference type="InterPro" id="IPR015943">
    <property type="entry name" value="WD40/YVTN_repeat-like_dom_sf"/>
</dbReference>
<dbReference type="InterPro" id="IPR051980">
    <property type="entry name" value="WD_repeat_MORG1"/>
</dbReference>
<evidence type="ECO:0000256" key="2">
    <source>
        <dbReference type="ARBA" id="ARBA00022490"/>
    </source>
</evidence>
<dbReference type="Proteomes" id="UP000327157">
    <property type="component" value="Chromosome 15"/>
</dbReference>
<comment type="caution">
    <text evidence="5">The sequence shown here is derived from an EMBL/GenBank/DDBJ whole genome shotgun (WGS) entry which is preliminary data.</text>
</comment>
<gene>
    <name evidence="5" type="ORF">D8674_013167</name>
</gene>
<keyword evidence="4" id="KW-0853">WD repeat</keyword>
<organism evidence="5 6">
    <name type="scientific">Pyrus ussuriensis x Pyrus communis</name>
    <dbReference type="NCBI Taxonomy" id="2448454"/>
    <lineage>
        <taxon>Eukaryota</taxon>
        <taxon>Viridiplantae</taxon>
        <taxon>Streptophyta</taxon>
        <taxon>Embryophyta</taxon>
        <taxon>Tracheophyta</taxon>
        <taxon>Spermatophyta</taxon>
        <taxon>Magnoliopsida</taxon>
        <taxon>eudicotyledons</taxon>
        <taxon>Gunneridae</taxon>
        <taxon>Pentapetalae</taxon>
        <taxon>rosids</taxon>
        <taxon>fabids</taxon>
        <taxon>Rosales</taxon>
        <taxon>Rosaceae</taxon>
        <taxon>Amygdaloideae</taxon>
        <taxon>Maleae</taxon>
        <taxon>Pyrus</taxon>
    </lineage>
</organism>
<reference evidence="5 6" key="3">
    <citation type="submission" date="2019-11" db="EMBL/GenBank/DDBJ databases">
        <title>A de novo genome assembly of a pear dwarfing rootstock.</title>
        <authorList>
            <person name="Wang F."/>
            <person name="Wang J."/>
            <person name="Li S."/>
            <person name="Zhang Y."/>
            <person name="Fang M."/>
            <person name="Ma L."/>
            <person name="Zhao Y."/>
            <person name="Jiang S."/>
        </authorList>
    </citation>
    <scope>NUCLEOTIDE SEQUENCE [LARGE SCALE GENOMIC DNA]</scope>
    <source>
        <strain evidence="5">S2</strain>
        <tissue evidence="5">Leaf</tissue>
    </source>
</reference>
<dbReference type="InterPro" id="IPR001680">
    <property type="entry name" value="WD40_rpt"/>
</dbReference>
<proteinExistence type="inferred from homology"/>
<keyword evidence="2" id="KW-0963">Cytoplasm</keyword>
<comment type="similarity">
    <text evidence="3">Belongs to the WD repeat MORG1 family.</text>
</comment>
<dbReference type="EMBL" id="SMOL01000401">
    <property type="protein sequence ID" value="KAB2617298.1"/>
    <property type="molecule type" value="Genomic_DNA"/>
</dbReference>
<reference evidence="6" key="2">
    <citation type="submission" date="2019-10" db="EMBL/GenBank/DDBJ databases">
        <title>A de novo genome assembly of a pear dwarfing rootstock.</title>
        <authorList>
            <person name="Wang F."/>
            <person name="Wang J."/>
            <person name="Li S."/>
            <person name="Zhang Y."/>
            <person name="Fang M."/>
            <person name="Ma L."/>
            <person name="Zhao Y."/>
            <person name="Jiang S."/>
        </authorList>
    </citation>
    <scope>NUCLEOTIDE SEQUENCE [LARGE SCALE GENOMIC DNA]</scope>
</reference>
<dbReference type="GO" id="GO:0005737">
    <property type="term" value="C:cytoplasm"/>
    <property type="evidence" value="ECO:0007669"/>
    <property type="project" value="UniProtKB-SubCell"/>
</dbReference>
<dbReference type="PROSITE" id="PS50294">
    <property type="entry name" value="WD_REPEATS_REGION"/>
    <property type="match status" value="1"/>
</dbReference>
<dbReference type="GO" id="GO:0071013">
    <property type="term" value="C:catalytic step 2 spliceosome"/>
    <property type="evidence" value="ECO:0007669"/>
    <property type="project" value="TreeGrafter"/>
</dbReference>
<accession>A0A5N5GPT1</accession>
<reference evidence="5 6" key="1">
    <citation type="submission" date="2019-09" db="EMBL/GenBank/DDBJ databases">
        <authorList>
            <person name="Ou C."/>
        </authorList>
    </citation>
    <scope>NUCLEOTIDE SEQUENCE [LARGE SCALE GENOMIC DNA]</scope>
    <source>
        <strain evidence="5">S2</strain>
        <tissue evidence="5">Leaf</tissue>
    </source>
</reference>
<evidence type="ECO:0000313" key="6">
    <source>
        <dbReference type="Proteomes" id="UP000327157"/>
    </source>
</evidence>
<evidence type="ECO:0000313" key="5">
    <source>
        <dbReference type="EMBL" id="KAB2617298.1"/>
    </source>
</evidence>
<dbReference type="PANTHER" id="PTHR22842:SF3">
    <property type="entry name" value="WD REPEAT DOMAIN-CONTAINING PROTEIN 83"/>
    <property type="match status" value="1"/>
</dbReference>
<feature type="repeat" description="WD" evidence="4">
    <location>
        <begin position="14"/>
        <end position="55"/>
    </location>
</feature>
<sequence>MSESKLPTKEANVLRRHKGAILVARFNTDRDYSLSADKDRTIWLWNPHRGIHIKTYKSHGCFNSFNIKFQFSFVSAGFNQSLCAWDCRSHNSVMSVCLTKTKIIGAELSDDWRRPVNCISMSNDGNGILAGCLDSILHLIDISYHFPWLFFCTKLDCCLTNTDAHVTGGLEDGYIFFWGLVDASVATSFRAHSSVVTSVSYHPKDNCMISSSIDGTIRVWKT</sequence>
<evidence type="ECO:0000256" key="1">
    <source>
        <dbReference type="ARBA" id="ARBA00004496"/>
    </source>
</evidence>
<evidence type="ECO:0000256" key="4">
    <source>
        <dbReference type="PROSITE-ProRule" id="PRU00221"/>
    </source>
</evidence>
<feature type="repeat" description="WD" evidence="4">
    <location>
        <begin position="189"/>
        <end position="222"/>
    </location>
</feature>
<dbReference type="AlphaFoldDB" id="A0A5N5GPT1"/>
<dbReference type="SMART" id="SM00320">
    <property type="entry name" value="WD40"/>
    <property type="match status" value="3"/>
</dbReference>
<protein>
    <submittedName>
        <fullName evidence="5">WD repeat domain-containing protein 83</fullName>
    </submittedName>
</protein>